<keyword evidence="1" id="KW-0285">Flavoprotein</keyword>
<feature type="domain" description="HpaB/PvcC/4-BUDH C-terminal" evidence="4">
    <location>
        <begin position="286"/>
        <end position="467"/>
    </location>
</feature>
<keyword evidence="3" id="KW-0560">Oxidoreductase</keyword>
<keyword evidence="2" id="KW-0274">FAD</keyword>
<gene>
    <name evidence="6" type="ORF">WSS_A37961</name>
</gene>
<dbReference type="InterPro" id="IPR024674">
    <property type="entry name" value="HpaB/PvcC/4-BUDH_N"/>
</dbReference>
<dbReference type="Pfam" id="PF11794">
    <property type="entry name" value="HpaB_N"/>
    <property type="match status" value="1"/>
</dbReference>
<feature type="domain" description="HpaB/PvcC/4-BUDH N-terminal" evidence="5">
    <location>
        <begin position="3"/>
        <end position="270"/>
    </location>
</feature>
<dbReference type="InterPro" id="IPR024719">
    <property type="entry name" value="HpaB/PvcC/4-BUDH_C"/>
</dbReference>
<evidence type="ECO:0000313" key="7">
    <source>
        <dbReference type="Proteomes" id="UP000005951"/>
    </source>
</evidence>
<dbReference type="Gene3D" id="1.10.3140.10">
    <property type="entry name" value="4-hydroxybutyryl-coa dehydratase, domain 1"/>
    <property type="match status" value="1"/>
</dbReference>
<evidence type="ECO:0000313" key="6">
    <source>
        <dbReference type="EMBL" id="EKT77355.1"/>
    </source>
</evidence>
<dbReference type="RefSeq" id="WP_005264225.1">
    <property type="nucleotide sequence ID" value="NZ_AJYC02000156.1"/>
</dbReference>
<evidence type="ECO:0000256" key="2">
    <source>
        <dbReference type="ARBA" id="ARBA00022827"/>
    </source>
</evidence>
<dbReference type="Gene3D" id="2.40.110.10">
    <property type="entry name" value="Butyryl-CoA Dehydrogenase, subunit A, domain 2"/>
    <property type="match status" value="1"/>
</dbReference>
<protein>
    <submittedName>
        <fullName evidence="6">4-hydroxyphenylacetate 3-hydroxylase</fullName>
    </submittedName>
</protein>
<sequence length="508" mass="56932">MRTGKEYLEALDDGRRVWVGDELVDNVATHPKTRAFAKLTADFYDLHHRPDLEDVMTFVDEDGARRSMMWFKNTNKEELKRKRRYHETVIRQLGAGSAPRSPDINNSVFRTYVDDPTPWSEQSVGTDGRDLSAGILDFFEEIRAGDLNAAIAFVDPQTDRSRESAQAESPALRVVSRSDEGIVVTGVKAIATGAVFCDRINVGVFYRPGITEEQIIFAAVPPNAPGVTMVSRESNVRDGETVEHPMAAQGDELDTTIIFEDVFIPWNRVFHLGNPEHASFYPQRVFDWVHYTGLVREMVRAELMLGLALLITEHTGTNQLPPVMVRVSQFAGFHQTLKAHVVGCEDAGFITPGGTYKPNVLMFDFGRAYYLENITRLSAELVDIAGRAALVFPTEGQWQQPALRPWLEALHTGPVGRPYDRLKISRVIRDMFQSDWGDRMATFENFNGTPLLAIRTLTMRRAEISAAGEITDFARQICGIEAPERSSISTEYLAQAEYARRQDSAAAV</sequence>
<evidence type="ECO:0000256" key="3">
    <source>
        <dbReference type="ARBA" id="ARBA00023002"/>
    </source>
</evidence>
<organism evidence="6 7">
    <name type="scientific">Rhodococcus opacus M213</name>
    <dbReference type="NCBI Taxonomy" id="1129896"/>
    <lineage>
        <taxon>Bacteria</taxon>
        <taxon>Bacillati</taxon>
        <taxon>Actinomycetota</taxon>
        <taxon>Actinomycetes</taxon>
        <taxon>Mycobacteriales</taxon>
        <taxon>Nocardiaceae</taxon>
        <taxon>Rhodococcus</taxon>
    </lineage>
</organism>
<dbReference type="Gene3D" id="1.20.140.10">
    <property type="entry name" value="Butyryl-CoA Dehydrogenase, subunit A, domain 3"/>
    <property type="match status" value="1"/>
</dbReference>
<dbReference type="AlphaFoldDB" id="K8XJV6"/>
<dbReference type="SUPFAM" id="SSF47203">
    <property type="entry name" value="Acyl-CoA dehydrogenase C-terminal domain-like"/>
    <property type="match status" value="1"/>
</dbReference>
<evidence type="ECO:0000256" key="1">
    <source>
        <dbReference type="ARBA" id="ARBA00022630"/>
    </source>
</evidence>
<dbReference type="InterPro" id="IPR046373">
    <property type="entry name" value="Acyl-CoA_Oxase/DH_mid-dom_sf"/>
</dbReference>
<dbReference type="SUPFAM" id="SSF56645">
    <property type="entry name" value="Acyl-CoA dehydrogenase NM domain-like"/>
    <property type="match status" value="1"/>
</dbReference>
<evidence type="ECO:0000259" key="4">
    <source>
        <dbReference type="Pfam" id="PF03241"/>
    </source>
</evidence>
<name>K8XJV6_RHOOP</name>
<dbReference type="Pfam" id="PF03241">
    <property type="entry name" value="HpaB"/>
    <property type="match status" value="1"/>
</dbReference>
<dbReference type="PANTHER" id="PTHR36117">
    <property type="entry name" value="4-HYDROXYPHENYLACETATE 3-MONOOXYGENASE-RELATED"/>
    <property type="match status" value="1"/>
</dbReference>
<dbReference type="EMBL" id="AJYC02000156">
    <property type="protein sequence ID" value="EKT77355.1"/>
    <property type="molecule type" value="Genomic_DNA"/>
</dbReference>
<dbReference type="PANTHER" id="PTHR36117:SF3">
    <property type="entry name" value="4-HYDROXYPHENYLACETATE 3-MONOOXYGENASE-RELATED"/>
    <property type="match status" value="1"/>
</dbReference>
<accession>K8XJV6</accession>
<comment type="caution">
    <text evidence="6">The sequence shown here is derived from an EMBL/GenBank/DDBJ whole genome shotgun (WGS) entry which is preliminary data.</text>
</comment>
<dbReference type="InterPro" id="IPR004925">
    <property type="entry name" value="HpaB/PvcC/4-BUDH"/>
</dbReference>
<proteinExistence type="predicted"/>
<dbReference type="GO" id="GO:0016627">
    <property type="term" value="F:oxidoreductase activity, acting on the CH-CH group of donors"/>
    <property type="evidence" value="ECO:0007669"/>
    <property type="project" value="InterPro"/>
</dbReference>
<evidence type="ECO:0000259" key="5">
    <source>
        <dbReference type="Pfam" id="PF11794"/>
    </source>
</evidence>
<dbReference type="Proteomes" id="UP000005951">
    <property type="component" value="Unassembled WGS sequence"/>
</dbReference>
<dbReference type="InterPro" id="IPR009100">
    <property type="entry name" value="AcylCoA_DH/oxidase_NM_dom_sf"/>
</dbReference>
<reference evidence="6 7" key="1">
    <citation type="journal article" date="2013" name="Genome Announc.">
        <title>Draft Genome Sequence of Rhodococcus opacus Strain M213 Shows a Diverse Catabolic Potential.</title>
        <authorList>
            <person name="Pathak A."/>
            <person name="Green S.J."/>
            <person name="Ogram A."/>
            <person name="Chauhan A."/>
        </authorList>
    </citation>
    <scope>NUCLEOTIDE SEQUENCE [LARGE SCALE GENOMIC DNA]</scope>
    <source>
        <strain evidence="6 7">M213</strain>
    </source>
</reference>
<dbReference type="InterPro" id="IPR036250">
    <property type="entry name" value="AcylCo_DH-like_C"/>
</dbReference>